<dbReference type="InterPro" id="IPR042298">
    <property type="entry name" value="P-CP_red_C"/>
</dbReference>
<dbReference type="GO" id="GO:0016491">
    <property type="term" value="F:oxidoreductase activity"/>
    <property type="evidence" value="ECO:0007669"/>
    <property type="project" value="InterPro"/>
</dbReference>
<dbReference type="Pfam" id="PF08369">
    <property type="entry name" value="PCP_red"/>
    <property type="match status" value="1"/>
</dbReference>
<protein>
    <recommendedName>
        <fullName evidence="1">Light-independent protochlorophyllide reductase subunit B-like C-terminal domain-containing protein</fullName>
    </recommendedName>
</protein>
<dbReference type="GO" id="GO:0015995">
    <property type="term" value="P:chlorophyll biosynthetic process"/>
    <property type="evidence" value="ECO:0007669"/>
    <property type="project" value="InterPro"/>
</dbReference>
<dbReference type="InterPro" id="IPR013580">
    <property type="entry name" value="LI-POR_suB-like_C"/>
</dbReference>
<organism evidence="2 3">
    <name type="scientific">Candidatus Brocadia carolinensis</name>
    <dbReference type="NCBI Taxonomy" id="1004156"/>
    <lineage>
        <taxon>Bacteria</taxon>
        <taxon>Pseudomonadati</taxon>
        <taxon>Planctomycetota</taxon>
        <taxon>Candidatus Brocadiia</taxon>
        <taxon>Candidatus Brocadiales</taxon>
        <taxon>Candidatus Brocadiaceae</taxon>
        <taxon>Candidatus Brocadia</taxon>
    </lineage>
</organism>
<dbReference type="Proteomes" id="UP000189681">
    <property type="component" value="Unassembled WGS sequence"/>
</dbReference>
<dbReference type="Gene3D" id="1.10.8.550">
    <property type="entry name" value="Proto-chlorophyllide reductase 57 kD subunit B"/>
    <property type="match status" value="1"/>
</dbReference>
<proteinExistence type="predicted"/>
<name>A0A1V4AVX9_9BACT</name>
<gene>
    <name evidence="2" type="ORF">AYP45_04455</name>
</gene>
<dbReference type="AlphaFoldDB" id="A0A1V4AVX9"/>
<feature type="domain" description="Light-independent protochlorophyllide reductase subunit B-like C-terminal" evidence="1">
    <location>
        <begin position="4"/>
        <end position="48"/>
    </location>
</feature>
<evidence type="ECO:0000313" key="3">
    <source>
        <dbReference type="Proteomes" id="UP000189681"/>
    </source>
</evidence>
<comment type="caution">
    <text evidence="2">The sequence shown here is derived from an EMBL/GenBank/DDBJ whole genome shotgun (WGS) entry which is preliminary data.</text>
</comment>
<sequence>MPAWTHEAQTQTARIPSFIRGMVKKKIEEFAQERGYQEITPQIVDEAKALFMSDNSFHSA</sequence>
<evidence type="ECO:0000313" key="2">
    <source>
        <dbReference type="EMBL" id="OOP57270.1"/>
    </source>
</evidence>
<evidence type="ECO:0000259" key="1">
    <source>
        <dbReference type="Pfam" id="PF08369"/>
    </source>
</evidence>
<accession>A0A1V4AVX9</accession>
<dbReference type="EMBL" id="AYTS01000037">
    <property type="protein sequence ID" value="OOP57270.1"/>
    <property type="molecule type" value="Genomic_DNA"/>
</dbReference>
<dbReference type="GO" id="GO:0015979">
    <property type="term" value="P:photosynthesis"/>
    <property type="evidence" value="ECO:0007669"/>
    <property type="project" value="InterPro"/>
</dbReference>
<dbReference type="STRING" id="1004156.AYP45_04455"/>
<reference evidence="2 3" key="1">
    <citation type="journal article" date="2017" name="Water Res.">
        <title>Discovery and metagenomic analysis of an anammox bacterial enrichment related to Candidatus "Brocadia caroliniensis" in a full-scale glycerol-fed nitritation-denitritation separate centrate treatment process.</title>
        <authorList>
            <person name="Park H."/>
            <person name="Brotto A.C."/>
            <person name="van Loosdrecht M.C."/>
            <person name="Chandran K."/>
        </authorList>
    </citation>
    <scope>NUCLEOTIDE SEQUENCE [LARGE SCALE GENOMIC DNA]</scope>
    <source>
        <strain evidence="2">26THWARD</strain>
    </source>
</reference>